<dbReference type="PANTHER" id="PTHR10657">
    <property type="entry name" value="PEPTIDYL-PROLYL CIS-TRANS ISOMERASE"/>
    <property type="match status" value="1"/>
</dbReference>
<evidence type="ECO:0000256" key="5">
    <source>
        <dbReference type="RuleBase" id="RU363014"/>
    </source>
</evidence>
<organism evidence="9 11">
    <name type="scientific">Synchytrium endobioticum</name>
    <dbReference type="NCBI Taxonomy" id="286115"/>
    <lineage>
        <taxon>Eukaryota</taxon>
        <taxon>Fungi</taxon>
        <taxon>Fungi incertae sedis</taxon>
        <taxon>Chytridiomycota</taxon>
        <taxon>Chytridiomycota incertae sedis</taxon>
        <taxon>Chytridiomycetes</taxon>
        <taxon>Synchytriales</taxon>
        <taxon>Synchytriaceae</taxon>
        <taxon>Synchytrium</taxon>
    </lineage>
</organism>
<dbReference type="Pfam" id="PF00639">
    <property type="entry name" value="Rotamase"/>
    <property type="match status" value="1"/>
</dbReference>
<evidence type="ECO:0000313" key="8">
    <source>
        <dbReference type="EMBL" id="TPX32676.1"/>
    </source>
</evidence>
<feature type="domain" description="PpiC" evidence="7">
    <location>
        <begin position="55"/>
        <end position="166"/>
    </location>
</feature>
<dbReference type="Gene3D" id="3.10.50.40">
    <property type="match status" value="1"/>
</dbReference>
<evidence type="ECO:0000259" key="7">
    <source>
        <dbReference type="PROSITE" id="PS50198"/>
    </source>
</evidence>
<dbReference type="InterPro" id="IPR001202">
    <property type="entry name" value="WW_dom"/>
</dbReference>
<evidence type="ECO:0000256" key="1">
    <source>
        <dbReference type="ARBA" id="ARBA00000971"/>
    </source>
</evidence>
<dbReference type="GO" id="GO:0005829">
    <property type="term" value="C:cytosol"/>
    <property type="evidence" value="ECO:0007669"/>
    <property type="project" value="TreeGrafter"/>
</dbReference>
<dbReference type="EMBL" id="QEAN01000562">
    <property type="protein sequence ID" value="TPX32676.1"/>
    <property type="molecule type" value="Genomic_DNA"/>
</dbReference>
<evidence type="ECO:0000313" key="11">
    <source>
        <dbReference type="Proteomes" id="UP000320475"/>
    </source>
</evidence>
<dbReference type="GO" id="GO:0060255">
    <property type="term" value="P:regulation of macromolecule metabolic process"/>
    <property type="evidence" value="ECO:0007669"/>
    <property type="project" value="UniProtKB-ARBA"/>
</dbReference>
<dbReference type="InterPro" id="IPR000297">
    <property type="entry name" value="PPIase_PpiC"/>
</dbReference>
<dbReference type="STRING" id="286115.A0A507CHE8"/>
<dbReference type="GO" id="GO:0080090">
    <property type="term" value="P:regulation of primary metabolic process"/>
    <property type="evidence" value="ECO:0007669"/>
    <property type="project" value="UniProtKB-ARBA"/>
</dbReference>
<keyword evidence="10" id="KW-1185">Reference proteome</keyword>
<comment type="caution">
    <text evidence="9">The sequence shown here is derived from an EMBL/GenBank/DDBJ whole genome shotgun (WGS) entry which is preliminary data.</text>
</comment>
<dbReference type="InterPro" id="IPR036020">
    <property type="entry name" value="WW_dom_sf"/>
</dbReference>
<evidence type="ECO:0000256" key="3">
    <source>
        <dbReference type="ARBA" id="ARBA00023235"/>
    </source>
</evidence>
<gene>
    <name evidence="9" type="ORF">SeLEV6574_g07567</name>
    <name evidence="8" type="ORF">SeMB42_g07587</name>
</gene>
<comment type="catalytic activity">
    <reaction evidence="1 5">
        <text>[protein]-peptidylproline (omega=180) = [protein]-peptidylproline (omega=0)</text>
        <dbReference type="Rhea" id="RHEA:16237"/>
        <dbReference type="Rhea" id="RHEA-COMP:10747"/>
        <dbReference type="Rhea" id="RHEA-COMP:10748"/>
        <dbReference type="ChEBI" id="CHEBI:83833"/>
        <dbReference type="ChEBI" id="CHEBI:83834"/>
        <dbReference type="EC" id="5.2.1.8"/>
    </reaction>
</comment>
<dbReference type="VEuPathDB" id="FungiDB:SeMB42_g07587"/>
<dbReference type="FunFam" id="3.10.50.40:FF:000010">
    <property type="entry name" value="Peptidyl-prolyl cis-trans isomerase Pin1"/>
    <property type="match status" value="1"/>
</dbReference>
<keyword evidence="3 4" id="KW-0413">Isomerase</keyword>
<accession>A0A507CHE8</accession>
<evidence type="ECO:0000313" key="10">
    <source>
        <dbReference type="Proteomes" id="UP000317494"/>
    </source>
</evidence>
<dbReference type="SUPFAM" id="SSF54534">
    <property type="entry name" value="FKBP-like"/>
    <property type="match status" value="1"/>
</dbReference>
<evidence type="ECO:0000256" key="4">
    <source>
        <dbReference type="PROSITE-ProRule" id="PRU00278"/>
    </source>
</evidence>
<dbReference type="CDD" id="cd00201">
    <property type="entry name" value="WW"/>
    <property type="match status" value="1"/>
</dbReference>
<dbReference type="GO" id="GO:0005634">
    <property type="term" value="C:nucleus"/>
    <property type="evidence" value="ECO:0007669"/>
    <property type="project" value="TreeGrafter"/>
</dbReference>
<proteinExistence type="predicted"/>
<dbReference type="GO" id="GO:0003755">
    <property type="term" value="F:peptidyl-prolyl cis-trans isomerase activity"/>
    <property type="evidence" value="ECO:0007669"/>
    <property type="project" value="UniProtKB-UniRule"/>
</dbReference>
<feature type="domain" description="WW" evidence="6">
    <location>
        <begin position="1"/>
        <end position="31"/>
    </location>
</feature>
<dbReference type="EMBL" id="QEAM01000556">
    <property type="protein sequence ID" value="TPX38858.1"/>
    <property type="molecule type" value="Genomic_DNA"/>
</dbReference>
<protein>
    <recommendedName>
        <fullName evidence="5">Peptidyl-prolyl cis-trans isomerase</fullName>
        <ecNumber evidence="5">5.2.1.8</ecNumber>
    </recommendedName>
</protein>
<dbReference type="PANTHER" id="PTHR10657:SF4">
    <property type="entry name" value="PEPTIDYL-PROLYL CIS-TRANS ISOMERASE-RELATED"/>
    <property type="match status" value="1"/>
</dbReference>
<dbReference type="Proteomes" id="UP000317494">
    <property type="component" value="Unassembled WGS sequence"/>
</dbReference>
<reference evidence="10 11" key="1">
    <citation type="journal article" date="2019" name="Sci. Rep.">
        <title>Comparative genomics of chytrid fungi reveal insights into the obligate biotrophic and pathogenic lifestyle of Synchytrium endobioticum.</title>
        <authorList>
            <person name="van de Vossenberg B.T.L.H."/>
            <person name="Warris S."/>
            <person name="Nguyen H.D.T."/>
            <person name="van Gent-Pelzer M.P.E."/>
            <person name="Joly D.L."/>
            <person name="van de Geest H.C."/>
            <person name="Bonants P.J.M."/>
            <person name="Smith D.S."/>
            <person name="Levesque C.A."/>
            <person name="van der Lee T.A.J."/>
        </authorList>
    </citation>
    <scope>NUCLEOTIDE SEQUENCE [LARGE SCALE GENOMIC DNA]</scope>
    <source>
        <strain evidence="9 11">LEV6574</strain>
        <strain evidence="8 10">MB42</strain>
    </source>
</reference>
<name>A0A507CHE8_9FUNG</name>
<evidence type="ECO:0000313" key="9">
    <source>
        <dbReference type="EMBL" id="TPX38858.1"/>
    </source>
</evidence>
<dbReference type="Gene3D" id="2.20.70.10">
    <property type="match status" value="1"/>
</dbReference>
<dbReference type="Pfam" id="PF00397">
    <property type="entry name" value="WW"/>
    <property type="match status" value="1"/>
</dbReference>
<dbReference type="SMART" id="SM00456">
    <property type="entry name" value="WW"/>
    <property type="match status" value="1"/>
</dbReference>
<keyword evidence="2 4" id="KW-0697">Rotamase</keyword>
<evidence type="ECO:0000259" key="6">
    <source>
        <dbReference type="PROSITE" id="PS50020"/>
    </source>
</evidence>
<dbReference type="Proteomes" id="UP000320475">
    <property type="component" value="Unassembled WGS sequence"/>
</dbReference>
<dbReference type="PROSITE" id="PS01159">
    <property type="entry name" value="WW_DOMAIN_1"/>
    <property type="match status" value="1"/>
</dbReference>
<dbReference type="EC" id="5.2.1.8" evidence="5"/>
<sequence length="166" mass="18137">MGWEERWSVSRQRLFYFNPETGTSQWNKPEGFVDVTPAASATGSAIHGAGGFAKHQTVRATHLLVKHKDSRRPSSWRQAVITRSKDEAYATIRAYRERLVSGETTLEALATTDSDCGSAKNGGDLGLFGPGQMQKPFEAAVYGLKVGELSEPVETDSGVHLILRTV</sequence>
<dbReference type="InterPro" id="IPR046357">
    <property type="entry name" value="PPIase_dom_sf"/>
</dbReference>
<dbReference type="OrthoDB" id="2530521at2759"/>
<dbReference type="InterPro" id="IPR051370">
    <property type="entry name" value="PPIase_Pin1"/>
</dbReference>
<dbReference type="PROSITE" id="PS50020">
    <property type="entry name" value="WW_DOMAIN_2"/>
    <property type="match status" value="1"/>
</dbReference>
<dbReference type="SUPFAM" id="SSF51045">
    <property type="entry name" value="WW domain"/>
    <property type="match status" value="1"/>
</dbReference>
<dbReference type="AlphaFoldDB" id="A0A507CHE8"/>
<dbReference type="PROSITE" id="PS50198">
    <property type="entry name" value="PPIC_PPIASE_2"/>
    <property type="match status" value="1"/>
</dbReference>
<evidence type="ECO:0000256" key="2">
    <source>
        <dbReference type="ARBA" id="ARBA00023110"/>
    </source>
</evidence>